<dbReference type="EMBL" id="ML769499">
    <property type="protein sequence ID" value="KAE9397300.1"/>
    <property type="molecule type" value="Genomic_DNA"/>
</dbReference>
<dbReference type="Proteomes" id="UP000799118">
    <property type="component" value="Unassembled WGS sequence"/>
</dbReference>
<evidence type="ECO:0000313" key="1">
    <source>
        <dbReference type="EMBL" id="KAE9397300.1"/>
    </source>
</evidence>
<accession>A0A6A4HI06</accession>
<keyword evidence="2" id="KW-1185">Reference proteome</keyword>
<evidence type="ECO:0000313" key="2">
    <source>
        <dbReference type="Proteomes" id="UP000799118"/>
    </source>
</evidence>
<gene>
    <name evidence="1" type="ORF">BT96DRAFT_995897</name>
</gene>
<sequence length="162" mass="17174">MTTAKLVTSHKRRKLSSPKLSAISSSSIATPASPAANKNMTLTCISCHRRAQSASRSVAVFCARCGSATCTICSRTCTVSSTPPDSLTPSQAQTYSSRRFALTLNSANTNSVGIATNAGGKRKKVKDDDVERDGAIRFEEGELPCGCGRIVCKNCCFESNQK</sequence>
<dbReference type="AlphaFoldDB" id="A0A6A4HI06"/>
<reference evidence="1" key="1">
    <citation type="journal article" date="2019" name="Environ. Microbiol.">
        <title>Fungal ecological strategies reflected in gene transcription - a case study of two litter decomposers.</title>
        <authorList>
            <person name="Barbi F."/>
            <person name="Kohler A."/>
            <person name="Barry K."/>
            <person name="Baskaran P."/>
            <person name="Daum C."/>
            <person name="Fauchery L."/>
            <person name="Ihrmark K."/>
            <person name="Kuo A."/>
            <person name="LaButti K."/>
            <person name="Lipzen A."/>
            <person name="Morin E."/>
            <person name="Grigoriev I.V."/>
            <person name="Henrissat B."/>
            <person name="Lindahl B."/>
            <person name="Martin F."/>
        </authorList>
    </citation>
    <scope>NUCLEOTIDE SEQUENCE</scope>
    <source>
        <strain evidence="1">JB14</strain>
    </source>
</reference>
<organism evidence="1 2">
    <name type="scientific">Gymnopus androsaceus JB14</name>
    <dbReference type="NCBI Taxonomy" id="1447944"/>
    <lineage>
        <taxon>Eukaryota</taxon>
        <taxon>Fungi</taxon>
        <taxon>Dikarya</taxon>
        <taxon>Basidiomycota</taxon>
        <taxon>Agaricomycotina</taxon>
        <taxon>Agaricomycetes</taxon>
        <taxon>Agaricomycetidae</taxon>
        <taxon>Agaricales</taxon>
        <taxon>Marasmiineae</taxon>
        <taxon>Omphalotaceae</taxon>
        <taxon>Gymnopus</taxon>
    </lineage>
</organism>
<dbReference type="OrthoDB" id="3240925at2759"/>
<protein>
    <submittedName>
        <fullName evidence="1">Uncharacterized protein</fullName>
    </submittedName>
</protein>
<name>A0A6A4HI06_9AGAR</name>
<proteinExistence type="predicted"/>